<organism evidence="3">
    <name type="scientific">Phaeomonas parva</name>
    <dbReference type="NCBI Taxonomy" id="124430"/>
    <lineage>
        <taxon>Eukaryota</taxon>
        <taxon>Sar</taxon>
        <taxon>Stramenopiles</taxon>
        <taxon>Ochrophyta</taxon>
        <taxon>Pinguiophyceae</taxon>
        <taxon>Pinguiochrysidales</taxon>
        <taxon>Pinguiochrysidaceae</taxon>
        <taxon>Phaeomonas</taxon>
    </lineage>
</organism>
<evidence type="ECO:0000256" key="1">
    <source>
        <dbReference type="SAM" id="MobiDB-lite"/>
    </source>
</evidence>
<dbReference type="Pfam" id="PF13621">
    <property type="entry name" value="Cupin_8"/>
    <property type="match status" value="1"/>
</dbReference>
<gene>
    <name evidence="3" type="ORF">PPAR1163_LOCUS17938</name>
</gene>
<dbReference type="Gene3D" id="2.60.120.650">
    <property type="entry name" value="Cupin"/>
    <property type="match status" value="1"/>
</dbReference>
<name>A0A7S1U804_9STRA</name>
<feature type="region of interest" description="Disordered" evidence="1">
    <location>
        <begin position="182"/>
        <end position="202"/>
    </location>
</feature>
<accession>A0A7S1U804</accession>
<reference evidence="3" key="1">
    <citation type="submission" date="2021-01" db="EMBL/GenBank/DDBJ databases">
        <authorList>
            <person name="Corre E."/>
            <person name="Pelletier E."/>
            <person name="Niang G."/>
            <person name="Scheremetjew M."/>
            <person name="Finn R."/>
            <person name="Kale V."/>
            <person name="Holt S."/>
            <person name="Cochrane G."/>
            <person name="Meng A."/>
            <person name="Brown T."/>
            <person name="Cohen L."/>
        </authorList>
    </citation>
    <scope>NUCLEOTIDE SEQUENCE</scope>
    <source>
        <strain evidence="3">CCMP2877</strain>
    </source>
</reference>
<dbReference type="InterPro" id="IPR003347">
    <property type="entry name" value="JmjC_dom"/>
</dbReference>
<dbReference type="AlphaFoldDB" id="A0A7S1U804"/>
<feature type="compositionally biased region" description="Basic and acidic residues" evidence="1">
    <location>
        <begin position="32"/>
        <end position="41"/>
    </location>
</feature>
<feature type="region of interest" description="Disordered" evidence="1">
    <location>
        <begin position="32"/>
        <end position="78"/>
    </location>
</feature>
<dbReference type="InterPro" id="IPR050910">
    <property type="entry name" value="JMJD6_ArgDemeth/LysHydrox"/>
</dbReference>
<feature type="compositionally biased region" description="Pro residues" evidence="1">
    <location>
        <begin position="57"/>
        <end position="78"/>
    </location>
</feature>
<sequence>MSNDDAEESSGGGDDGLLRLRDEVRWACDAERPHLSPEEWCRGGFGPALVPPEEDVPPPPPANGDLPEPPAPDLAELEPPPEVRFQHSAAWEALRAALMAEPEELAPRLDATAPECAATFRRDFEAPGRPVVLDNTAWPDHWTLEYFADEFPEHRWRLSDTHGCTLCFEDYMRYMAVQEGGLLPPSTGDDDDPEAQKRRDLERQQRQWELFADALAIPGHDAPLALYDSQFGEFDDELATEYEVPPCFGEDILRHADSAGCRPPYRWILIGPGRSGTGMHIDPLLTDAWLTLTEGLKRWVMFPPKTSWESIGLDPAAPQLEAIHWYQKYVAERASMPRAVEILQRPGECVYIPAGWLHCVLNLAPCVAITHNYSPEPAEEDATLLPKLADLWRAIQADEPELAEKFPSLVEKARPDLVVHLAREREHGIEARAA</sequence>
<dbReference type="EMBL" id="HBGJ01028200">
    <property type="protein sequence ID" value="CAD9259564.1"/>
    <property type="molecule type" value="Transcribed_RNA"/>
</dbReference>
<evidence type="ECO:0000313" key="3">
    <source>
        <dbReference type="EMBL" id="CAD9259564.1"/>
    </source>
</evidence>
<evidence type="ECO:0000259" key="2">
    <source>
        <dbReference type="PROSITE" id="PS51184"/>
    </source>
</evidence>
<proteinExistence type="predicted"/>
<protein>
    <recommendedName>
        <fullName evidence="2">JmjC domain-containing protein</fullName>
    </recommendedName>
</protein>
<dbReference type="SMART" id="SM00558">
    <property type="entry name" value="JmjC"/>
    <property type="match status" value="1"/>
</dbReference>
<dbReference type="SUPFAM" id="SSF51197">
    <property type="entry name" value="Clavaminate synthase-like"/>
    <property type="match status" value="1"/>
</dbReference>
<dbReference type="PANTHER" id="PTHR12480">
    <property type="entry name" value="ARGININE DEMETHYLASE AND LYSYL-HYDROXYLASE JMJD"/>
    <property type="match status" value="1"/>
</dbReference>
<dbReference type="PROSITE" id="PS51184">
    <property type="entry name" value="JMJC"/>
    <property type="match status" value="1"/>
</dbReference>
<feature type="domain" description="JmjC" evidence="2">
    <location>
        <begin position="233"/>
        <end position="390"/>
    </location>
</feature>
<dbReference type="InterPro" id="IPR041667">
    <property type="entry name" value="Cupin_8"/>
</dbReference>